<feature type="transmembrane region" description="Helical" evidence="16">
    <location>
        <begin position="60"/>
        <end position="78"/>
    </location>
</feature>
<feature type="transmembrane region" description="Helical" evidence="16">
    <location>
        <begin position="175"/>
        <end position="198"/>
    </location>
</feature>
<organism evidence="17 18">
    <name type="scientific">Ferrimonas aestuarii</name>
    <dbReference type="NCBI Taxonomy" id="2569539"/>
    <lineage>
        <taxon>Bacteria</taxon>
        <taxon>Pseudomonadati</taxon>
        <taxon>Pseudomonadota</taxon>
        <taxon>Gammaproteobacteria</taxon>
        <taxon>Alteromonadales</taxon>
        <taxon>Ferrimonadaceae</taxon>
        <taxon>Ferrimonas</taxon>
    </lineage>
</organism>
<reference evidence="17 18" key="1">
    <citation type="submission" date="2019-04" db="EMBL/GenBank/DDBJ databases">
        <authorList>
            <person name="Hwang J.C."/>
        </authorList>
    </citation>
    <scope>NUCLEOTIDE SEQUENCE [LARGE SCALE GENOMIC DNA]</scope>
    <source>
        <strain evidence="17 18">IMCC35002</strain>
    </source>
</reference>
<evidence type="ECO:0000313" key="18">
    <source>
        <dbReference type="Proteomes" id="UP000305675"/>
    </source>
</evidence>
<keyword evidence="7 16" id="KW-1133">Transmembrane helix</keyword>
<evidence type="ECO:0000256" key="10">
    <source>
        <dbReference type="ARBA" id="ARBA00023157"/>
    </source>
</evidence>
<comment type="subunit">
    <text evidence="14">Interacts with DsbL.</text>
</comment>
<feature type="transmembrane region" description="Helical" evidence="16">
    <location>
        <begin position="85"/>
        <end position="105"/>
    </location>
</feature>
<dbReference type="GO" id="GO:0006457">
    <property type="term" value="P:protein folding"/>
    <property type="evidence" value="ECO:0007669"/>
    <property type="project" value="InterPro"/>
</dbReference>
<keyword evidence="9 16" id="KW-0472">Membrane</keyword>
<protein>
    <recommendedName>
        <fullName evidence="15">Putative protein-disulfide oxidoreductase DsbI</fullName>
    </recommendedName>
</protein>
<dbReference type="InterPro" id="IPR050183">
    <property type="entry name" value="DsbB"/>
</dbReference>
<keyword evidence="10" id="KW-1015">Disulfide bond</keyword>
<dbReference type="RefSeq" id="WP_136863179.1">
    <property type="nucleotide sequence ID" value="NZ_SWCJ01000005.1"/>
</dbReference>
<comment type="caution">
    <text evidence="17">The sequence shown here is derived from an EMBL/GenBank/DDBJ whole genome shotgun (WGS) entry which is preliminary data.</text>
</comment>
<evidence type="ECO:0000256" key="9">
    <source>
        <dbReference type="ARBA" id="ARBA00023136"/>
    </source>
</evidence>
<evidence type="ECO:0000256" key="2">
    <source>
        <dbReference type="ARBA" id="ARBA00022448"/>
    </source>
</evidence>
<comment type="similarity">
    <text evidence="13">Belongs to the DsbB family. DsbI subfamily.</text>
</comment>
<dbReference type="InterPro" id="IPR003752">
    <property type="entry name" value="DiS_bond_form_DsbB/BdbC"/>
</dbReference>
<evidence type="ECO:0000313" key="17">
    <source>
        <dbReference type="EMBL" id="TKB55422.1"/>
    </source>
</evidence>
<gene>
    <name evidence="17" type="ORF">FCL42_09525</name>
</gene>
<keyword evidence="2" id="KW-0813">Transport</keyword>
<accession>A0A4U1BPF4</accession>
<evidence type="ECO:0000256" key="4">
    <source>
        <dbReference type="ARBA" id="ARBA00022519"/>
    </source>
</evidence>
<dbReference type="Gene3D" id="1.20.1550.10">
    <property type="entry name" value="DsbB-like"/>
    <property type="match status" value="1"/>
</dbReference>
<comment type="subcellular location">
    <subcellularLocation>
        <location evidence="1">Cell inner membrane</location>
        <topology evidence="1">Multi-pass membrane protein</topology>
    </subcellularLocation>
</comment>
<evidence type="ECO:0000256" key="12">
    <source>
        <dbReference type="ARBA" id="ARBA00037310"/>
    </source>
</evidence>
<keyword evidence="8" id="KW-0560">Oxidoreductase</keyword>
<keyword evidence="3" id="KW-1003">Cell membrane</keyword>
<evidence type="ECO:0000256" key="7">
    <source>
        <dbReference type="ARBA" id="ARBA00022989"/>
    </source>
</evidence>
<dbReference type="GO" id="GO:0015035">
    <property type="term" value="F:protein-disulfide reductase activity"/>
    <property type="evidence" value="ECO:0007669"/>
    <property type="project" value="InterPro"/>
</dbReference>
<evidence type="ECO:0000256" key="3">
    <source>
        <dbReference type="ARBA" id="ARBA00022475"/>
    </source>
</evidence>
<dbReference type="Pfam" id="PF02600">
    <property type="entry name" value="DsbB"/>
    <property type="match status" value="1"/>
</dbReference>
<dbReference type="PANTHER" id="PTHR36570:SF1">
    <property type="entry name" value="PROTEIN-DISULFIDE OXIDOREDUCTASE DSBI"/>
    <property type="match status" value="1"/>
</dbReference>
<dbReference type="PANTHER" id="PTHR36570">
    <property type="entry name" value="DISULFIDE BOND FORMATION PROTEIN B"/>
    <property type="match status" value="1"/>
</dbReference>
<evidence type="ECO:0000256" key="13">
    <source>
        <dbReference type="ARBA" id="ARBA00038060"/>
    </source>
</evidence>
<proteinExistence type="inferred from homology"/>
<keyword evidence="6" id="KW-0249">Electron transport</keyword>
<evidence type="ECO:0000256" key="8">
    <source>
        <dbReference type="ARBA" id="ARBA00023002"/>
    </source>
</evidence>
<evidence type="ECO:0000256" key="14">
    <source>
        <dbReference type="ARBA" id="ARBA00038526"/>
    </source>
</evidence>
<dbReference type="InterPro" id="IPR023380">
    <property type="entry name" value="DsbB-like_sf"/>
</dbReference>
<feature type="transmembrane region" description="Helical" evidence="16">
    <location>
        <begin position="27"/>
        <end position="48"/>
    </location>
</feature>
<evidence type="ECO:0000256" key="15">
    <source>
        <dbReference type="ARBA" id="ARBA00039389"/>
    </source>
</evidence>
<evidence type="ECO:0000256" key="11">
    <source>
        <dbReference type="ARBA" id="ARBA00023284"/>
    </source>
</evidence>
<sequence>MSSLTMQWSNLKSNPTQTLIEWQNQRWIWFLMSGAALFLILSAMGYFQWFLEMDPCEICVYIRFSQVCILISGLIIAIKPNNLTLKVIGMALAWYAVIQGMAWSIELAVLHDASHVLDNVMAEGGDLFAAGGGGGACSTEPKFPLGLPMHIWFPYEFQPSGICGEDDWSLLGLNMAQYCIIAYGCFISALGAVTYGWVRSLIKK</sequence>
<evidence type="ECO:0000256" key="6">
    <source>
        <dbReference type="ARBA" id="ARBA00022982"/>
    </source>
</evidence>
<keyword evidence="4" id="KW-0997">Cell inner membrane</keyword>
<evidence type="ECO:0000256" key="16">
    <source>
        <dbReference type="SAM" id="Phobius"/>
    </source>
</evidence>
<dbReference type="Proteomes" id="UP000305675">
    <property type="component" value="Unassembled WGS sequence"/>
</dbReference>
<evidence type="ECO:0000256" key="5">
    <source>
        <dbReference type="ARBA" id="ARBA00022692"/>
    </source>
</evidence>
<keyword evidence="18" id="KW-1185">Reference proteome</keyword>
<comment type="function">
    <text evidence="12">Required for disulfide bond formation in some proteins. Part of a redox system composed of DsbI and DsbL that mediates formation of an essential disulfide bond in AssT.</text>
</comment>
<dbReference type="SUPFAM" id="SSF158442">
    <property type="entry name" value="DsbB-like"/>
    <property type="match status" value="1"/>
</dbReference>
<evidence type="ECO:0000256" key="1">
    <source>
        <dbReference type="ARBA" id="ARBA00004429"/>
    </source>
</evidence>
<keyword evidence="5 16" id="KW-0812">Transmembrane</keyword>
<keyword evidence="11" id="KW-0676">Redox-active center</keyword>
<dbReference type="AlphaFoldDB" id="A0A4U1BPF4"/>
<dbReference type="GO" id="GO:0005886">
    <property type="term" value="C:plasma membrane"/>
    <property type="evidence" value="ECO:0007669"/>
    <property type="project" value="UniProtKB-SubCell"/>
</dbReference>
<name>A0A4U1BPF4_9GAMM</name>
<dbReference type="EMBL" id="SWCJ01000005">
    <property type="protein sequence ID" value="TKB55422.1"/>
    <property type="molecule type" value="Genomic_DNA"/>
</dbReference>
<dbReference type="OrthoDB" id="3711263at2"/>